<dbReference type="VEuPathDB" id="FungiDB:FUN_013461"/>
<feature type="compositionally biased region" description="Low complexity" evidence="1">
    <location>
        <begin position="274"/>
        <end position="286"/>
    </location>
</feature>
<feature type="region of interest" description="Disordered" evidence="1">
    <location>
        <begin position="391"/>
        <end position="430"/>
    </location>
</feature>
<organism evidence="2 3">
    <name type="scientific">Rhizophagus irregularis</name>
    <dbReference type="NCBI Taxonomy" id="588596"/>
    <lineage>
        <taxon>Eukaryota</taxon>
        <taxon>Fungi</taxon>
        <taxon>Fungi incertae sedis</taxon>
        <taxon>Mucoromycota</taxon>
        <taxon>Glomeromycotina</taxon>
        <taxon>Glomeromycetes</taxon>
        <taxon>Glomerales</taxon>
        <taxon>Glomeraceae</taxon>
        <taxon>Rhizophagus</taxon>
    </lineage>
</organism>
<feature type="compositionally biased region" description="Polar residues" evidence="1">
    <location>
        <begin position="418"/>
        <end position="430"/>
    </location>
</feature>
<feature type="compositionally biased region" description="Pro residues" evidence="1">
    <location>
        <begin position="244"/>
        <end position="262"/>
    </location>
</feature>
<feature type="region of interest" description="Disordered" evidence="1">
    <location>
        <begin position="168"/>
        <end position="302"/>
    </location>
</feature>
<comment type="caution">
    <text evidence="2">The sequence shown here is derived from an EMBL/GenBank/DDBJ whole genome shotgun (WGS) entry which is preliminary data.</text>
</comment>
<feature type="compositionally biased region" description="Polar residues" evidence="1">
    <location>
        <begin position="220"/>
        <end position="243"/>
    </location>
</feature>
<name>A0A2N1NZA7_9GLOM</name>
<dbReference type="Proteomes" id="UP000233469">
    <property type="component" value="Unassembled WGS sequence"/>
</dbReference>
<evidence type="ECO:0000313" key="2">
    <source>
        <dbReference type="EMBL" id="PKK79237.1"/>
    </source>
</evidence>
<dbReference type="AlphaFoldDB" id="A0A2N1NZA7"/>
<reference evidence="2 3" key="2">
    <citation type="submission" date="2017-10" db="EMBL/GenBank/DDBJ databases">
        <title>Extensive intraspecific genome diversity in a model arbuscular mycorrhizal fungus.</title>
        <authorList>
            <person name="Chen E.C.H."/>
            <person name="Morin E."/>
            <person name="Baudet D."/>
            <person name="Noel J."/>
            <person name="Ndikumana S."/>
            <person name="Charron P."/>
            <person name="St-Onge C."/>
            <person name="Giorgi J."/>
            <person name="Grigoriev I.V."/>
            <person name="Roux C."/>
            <person name="Martin F.M."/>
            <person name="Corradi N."/>
        </authorList>
    </citation>
    <scope>NUCLEOTIDE SEQUENCE [LARGE SCALE GENOMIC DNA]</scope>
    <source>
        <strain evidence="2 3">C2</strain>
    </source>
</reference>
<feature type="compositionally biased region" description="Polar residues" evidence="1">
    <location>
        <begin position="287"/>
        <end position="302"/>
    </location>
</feature>
<feature type="compositionally biased region" description="Polar residues" evidence="1">
    <location>
        <begin position="80"/>
        <end position="92"/>
    </location>
</feature>
<feature type="compositionally biased region" description="Low complexity" evidence="1">
    <location>
        <begin position="204"/>
        <end position="216"/>
    </location>
</feature>
<proteinExistence type="predicted"/>
<feature type="region of interest" description="Disordered" evidence="1">
    <location>
        <begin position="66"/>
        <end position="154"/>
    </location>
</feature>
<accession>A0A2N1NZA7</accession>
<reference evidence="2 3" key="1">
    <citation type="submission" date="2016-04" db="EMBL/GenBank/DDBJ databases">
        <title>Genome analyses suggest a sexual origin of heterokaryosis in a supposedly ancient asexual fungus.</title>
        <authorList>
            <person name="Ropars J."/>
            <person name="Sedzielewska K."/>
            <person name="Noel J."/>
            <person name="Charron P."/>
            <person name="Farinelli L."/>
            <person name="Marton T."/>
            <person name="Kruger M."/>
            <person name="Pelin A."/>
            <person name="Brachmann A."/>
            <person name="Corradi N."/>
        </authorList>
    </citation>
    <scope>NUCLEOTIDE SEQUENCE [LARGE SCALE GENOMIC DNA]</scope>
    <source>
        <strain evidence="2 3">C2</strain>
    </source>
</reference>
<feature type="compositionally biased region" description="Polar residues" evidence="1">
    <location>
        <begin position="124"/>
        <end position="154"/>
    </location>
</feature>
<evidence type="ECO:0000313" key="3">
    <source>
        <dbReference type="Proteomes" id="UP000233469"/>
    </source>
</evidence>
<sequence length="430" mass="48763">MTDDNTVSTIVAFNSLSSYIDSEYETKAYEYSLEYEAKVHEYSETKAHEYPLEYRTEAYEYSLELPHTLQGPPPPPLPLQASNQHSQYFQATQPPPPPPQKVVQPTHNNSLPMSAPPAYPPSNVYLTSTTPSNNGYQFPQQQQHSGPNRTQSSQYPQKFVENQSIYSSSLPLQPPAQGFSSAPPAYPPSNVYPPSTTPSNDGYQFQQFQQQQQQQFSGPDRNQSSQYPQKFVENQSIYSSSLPLQPPAQGPLYPPAYPPSNVYPPSTTPSYGYQFQQFKQQQFQQFSNPNRKQSSQYPPVLSTNAYPPLFRMPQHLQANSNVYPPPNYSNNYSSKFSNVYPPHPSSSSNFYPPNSTLSRPPQFFDSNRIQSPVSSQYLPVSSSTNAYPSPLPLPFQRSRLPETSQLTKSSRYRYQMENVDNNRTEGQYIN</sequence>
<dbReference type="EMBL" id="LLXL01000052">
    <property type="protein sequence ID" value="PKK79237.1"/>
    <property type="molecule type" value="Genomic_DNA"/>
</dbReference>
<evidence type="ECO:0000256" key="1">
    <source>
        <dbReference type="SAM" id="MobiDB-lite"/>
    </source>
</evidence>
<gene>
    <name evidence="2" type="ORF">RhiirC2_705202</name>
</gene>
<protein>
    <submittedName>
        <fullName evidence="2">Uncharacterized protein</fullName>
    </submittedName>
</protein>
<dbReference type="VEuPathDB" id="FungiDB:RhiirFUN_020064"/>